<dbReference type="EMBL" id="MTPS01000293">
    <property type="protein sequence ID" value="ONG33430.1"/>
    <property type="molecule type" value="Genomic_DNA"/>
</dbReference>
<name>A0A1V2GDR5_ECOLX</name>
<dbReference type="AlphaFoldDB" id="A0A1V2GDR5"/>
<accession>A0A1V2GDR5</accession>
<reference evidence="1 2" key="1">
    <citation type="submission" date="2017-01" db="EMBL/GenBank/DDBJ databases">
        <title>Draft genome sequence of an E. coli strain isolated from human, in Amazon, Brazil.</title>
        <authorList>
            <person name="Moura Q."/>
            <person name="Fernandes M.R."/>
            <person name="Cerdeira L."/>
            <person name="Vianello M."/>
            <person name="Souza T.A."/>
            <person name="Ienne S."/>
            <person name="Lincopan N."/>
        </authorList>
    </citation>
    <scope>NUCLEOTIDE SEQUENCE [LARGE SCALE GENOMIC DNA]</scope>
    <source>
        <strain evidence="1 2">ICBEcBL-II-13</strain>
    </source>
</reference>
<gene>
    <name evidence="1" type="ORF">BXT93_17415</name>
</gene>
<comment type="caution">
    <text evidence="1">The sequence shown here is derived from an EMBL/GenBank/DDBJ whole genome shotgun (WGS) entry which is preliminary data.</text>
</comment>
<organism evidence="1 2">
    <name type="scientific">Escherichia coli</name>
    <dbReference type="NCBI Taxonomy" id="562"/>
    <lineage>
        <taxon>Bacteria</taxon>
        <taxon>Pseudomonadati</taxon>
        <taxon>Pseudomonadota</taxon>
        <taxon>Gammaproteobacteria</taxon>
        <taxon>Enterobacterales</taxon>
        <taxon>Enterobacteriaceae</taxon>
        <taxon>Escherichia</taxon>
    </lineage>
</organism>
<protein>
    <submittedName>
        <fullName evidence="1">Uncharacterized protein</fullName>
    </submittedName>
</protein>
<dbReference type="RefSeq" id="WP_076795883.1">
    <property type="nucleotide sequence ID" value="NZ_JAKVSX010000038.1"/>
</dbReference>
<evidence type="ECO:0000313" key="1">
    <source>
        <dbReference type="EMBL" id="ONG33430.1"/>
    </source>
</evidence>
<sequence length="92" mass="10271">MKILRSQVFQVALEQHPAQKDDINALFNFLSRIEIKTATDLHSLFPYASSDENGITQIGFAGSYAGGNLFFKGRFNYRGQFVLADNILPAKS</sequence>
<dbReference type="Proteomes" id="UP000188967">
    <property type="component" value="Unassembled WGS sequence"/>
</dbReference>
<evidence type="ECO:0000313" key="2">
    <source>
        <dbReference type="Proteomes" id="UP000188967"/>
    </source>
</evidence>
<proteinExistence type="predicted"/>